<geneLocation type="plasmid" evidence="2 3">
    <name>pBM700</name>
</geneLocation>
<feature type="transmembrane region" description="Helical" evidence="1">
    <location>
        <begin position="18"/>
        <end position="39"/>
    </location>
</feature>
<protein>
    <submittedName>
        <fullName evidence="2">Uncharacterized protein</fullName>
    </submittedName>
</protein>
<keyword evidence="1" id="KW-0812">Transmembrane</keyword>
<evidence type="ECO:0000313" key="3">
    <source>
        <dbReference type="Proteomes" id="UP000000935"/>
    </source>
</evidence>
<dbReference type="AlphaFoldDB" id="D5E4D7"/>
<evidence type="ECO:0000313" key="2">
    <source>
        <dbReference type="EMBL" id="ADE72662.1"/>
    </source>
</evidence>
<keyword evidence="2" id="KW-0614">Plasmid</keyword>
<organism evidence="2 3">
    <name type="scientific">Priestia megaterium (strain ATCC 12872 / QMB1551)</name>
    <name type="common">Bacillus megaterium</name>
    <dbReference type="NCBI Taxonomy" id="545693"/>
    <lineage>
        <taxon>Bacteria</taxon>
        <taxon>Bacillati</taxon>
        <taxon>Bacillota</taxon>
        <taxon>Bacilli</taxon>
        <taxon>Bacillales</taxon>
        <taxon>Bacillaceae</taxon>
        <taxon>Priestia</taxon>
    </lineage>
</organism>
<dbReference type="KEGG" id="bmq:BMQ_pBM70120"/>
<evidence type="ECO:0000256" key="1">
    <source>
        <dbReference type="SAM" id="Phobius"/>
    </source>
</evidence>
<gene>
    <name evidence="2" type="ordered locus">BMQ_pBM70120</name>
</gene>
<dbReference type="Proteomes" id="UP000000935">
    <property type="component" value="Plasmid pBM700"/>
</dbReference>
<accession>D5E4D7</accession>
<keyword evidence="3" id="KW-1185">Reference proteome</keyword>
<proteinExistence type="predicted"/>
<keyword evidence="1" id="KW-1133">Transmembrane helix</keyword>
<sequence>MYRLNPHKYGPWALELSYIKVSIAAVISLVIAYMVSFGFKRHK</sequence>
<name>D5E4D7_PRIM1</name>
<dbReference type="HOGENOM" id="CLU_195788_0_0_9"/>
<keyword evidence="1" id="KW-0472">Membrane</keyword>
<dbReference type="EMBL" id="CP001990">
    <property type="protein sequence ID" value="ADE72662.1"/>
    <property type="molecule type" value="Genomic_DNA"/>
</dbReference>
<reference evidence="2 3" key="1">
    <citation type="journal article" date="2011" name="J. Bacteriol.">
        <title>Genome sequences of the biotechnologically important Bacillus megaterium strains QM B1551 and DSM319.</title>
        <authorList>
            <person name="Eppinger M."/>
            <person name="Bunk B."/>
            <person name="Johns M.A."/>
            <person name="Edirisinghe J.N."/>
            <person name="Kutumbaka K.K."/>
            <person name="Koenig S.S."/>
            <person name="Huot Creasy H."/>
            <person name="Rosovitz M.J."/>
            <person name="Riley D.R."/>
            <person name="Daugherty S."/>
            <person name="Martin M."/>
            <person name="Elbourne L.D."/>
            <person name="Paulsen I."/>
            <person name="Biedendieck R."/>
            <person name="Braun C."/>
            <person name="Grayburn S."/>
            <person name="Dhingra S."/>
            <person name="Lukyanchuk V."/>
            <person name="Ball B."/>
            <person name="Ul-Qamar R."/>
            <person name="Seibel J."/>
            <person name="Bremer E."/>
            <person name="Jahn D."/>
            <person name="Ravel J."/>
            <person name="Vary P.S."/>
        </authorList>
    </citation>
    <scope>NUCLEOTIDE SEQUENCE [LARGE SCALE GENOMIC DNA]</scope>
    <source>
        <strain evidence="3">ATCC 12872 / QMB1551</strain>
        <plasmid evidence="2">pBM700</plasmid>
    </source>
</reference>